<feature type="transmembrane region" description="Helical" evidence="1">
    <location>
        <begin position="21"/>
        <end position="43"/>
    </location>
</feature>
<evidence type="ECO:0000313" key="2">
    <source>
        <dbReference type="EMBL" id="AOM81654.1"/>
    </source>
</evidence>
<dbReference type="EMBL" id="CP012502">
    <property type="protein sequence ID" value="AOM81654.1"/>
    <property type="molecule type" value="Genomic_DNA"/>
</dbReference>
<keyword evidence="3" id="KW-1185">Reference proteome</keyword>
<dbReference type="RefSeq" id="WP_069363808.1">
    <property type="nucleotide sequence ID" value="NZ_CP012502.1"/>
</dbReference>
<feature type="transmembrane region" description="Helical" evidence="1">
    <location>
        <begin position="206"/>
        <end position="222"/>
    </location>
</feature>
<sequence length="420" mass="48033">MRSNSTNLNKLIINNVSPTKLLFSIWFFTIFMASLAPRSSYSLFVWDRVFTSSGIAYIILGLTAFLIGAFIVNVSWKRKLIIKQPDTQSIDVHKTLALLKVVFPIVTISFFLMLLETVIIVGGVANLIYLMTENWHYVGDVFRETKPFPGARLLYSGVIAVGVFSIFLLFGDFSVKKKDKRKLIFIFLICSLILLINPLLVSSRVYFLTFVVAIIINLMFLLKKKFKIIKFVLVGSLIAIVLWTIQETVRVYSTAQFDRIGDSVLYSFERLSWYFANNLANVNNLVEYHIDYHYGLNQFGTFLELLFINVELNNILPQAYSIQGTWTGLGVPFTDFGWFAIFQLMLFGFISQYIFNKAREGTIFDILIYSFIAAAIIISFQTSLWQTYEFLYNLVLIIIFGKSLKKGGKIYESGNTTKPA</sequence>
<feature type="transmembrane region" description="Helical" evidence="1">
    <location>
        <begin position="150"/>
        <end position="171"/>
    </location>
</feature>
<organism evidence="2 3">
    <name type="scientific">Salisediminibacterium beveridgei</name>
    <dbReference type="NCBI Taxonomy" id="632773"/>
    <lineage>
        <taxon>Bacteria</taxon>
        <taxon>Bacillati</taxon>
        <taxon>Bacillota</taxon>
        <taxon>Bacilli</taxon>
        <taxon>Bacillales</taxon>
        <taxon>Bacillaceae</taxon>
        <taxon>Salisediminibacterium</taxon>
    </lineage>
</organism>
<dbReference type="KEGG" id="bbev:BBEV_0260"/>
<dbReference type="STRING" id="632773.BBEV_0260"/>
<gene>
    <name evidence="2" type="ORF">BBEV_0260</name>
</gene>
<feature type="transmembrane region" description="Helical" evidence="1">
    <location>
        <begin position="183"/>
        <end position="200"/>
    </location>
</feature>
<proteinExistence type="predicted"/>
<protein>
    <recommendedName>
        <fullName evidence="4">Oligosaccharide repeat unit polymerase</fullName>
    </recommendedName>
</protein>
<feature type="transmembrane region" description="Helical" evidence="1">
    <location>
        <begin position="229"/>
        <end position="246"/>
    </location>
</feature>
<keyword evidence="1" id="KW-0812">Transmembrane</keyword>
<feature type="transmembrane region" description="Helical" evidence="1">
    <location>
        <begin position="97"/>
        <end position="130"/>
    </location>
</feature>
<feature type="transmembrane region" description="Helical" evidence="1">
    <location>
        <begin position="336"/>
        <end position="355"/>
    </location>
</feature>
<accession>A0A1D7QRL8</accession>
<feature type="transmembrane region" description="Helical" evidence="1">
    <location>
        <begin position="362"/>
        <end position="381"/>
    </location>
</feature>
<reference evidence="2 3" key="1">
    <citation type="submission" date="2015-08" db="EMBL/GenBank/DDBJ databases">
        <title>The complete genome sequence of Bacillus beveridgei MLTeJB.</title>
        <authorList>
            <person name="Hanson T.E."/>
            <person name="Mesa C."/>
            <person name="Basesman S.M."/>
            <person name="Oremland R.S."/>
        </authorList>
    </citation>
    <scope>NUCLEOTIDE SEQUENCE [LARGE SCALE GENOMIC DNA]</scope>
    <source>
        <strain evidence="2 3">MLTeJB</strain>
    </source>
</reference>
<evidence type="ECO:0000313" key="3">
    <source>
        <dbReference type="Proteomes" id="UP000094463"/>
    </source>
</evidence>
<feature type="transmembrane region" description="Helical" evidence="1">
    <location>
        <begin position="55"/>
        <end position="76"/>
    </location>
</feature>
<evidence type="ECO:0008006" key="4">
    <source>
        <dbReference type="Google" id="ProtNLM"/>
    </source>
</evidence>
<keyword evidence="1" id="KW-0472">Membrane</keyword>
<evidence type="ECO:0000256" key="1">
    <source>
        <dbReference type="SAM" id="Phobius"/>
    </source>
</evidence>
<name>A0A1D7QRL8_9BACI</name>
<dbReference type="AlphaFoldDB" id="A0A1D7QRL8"/>
<dbReference type="NCBIfam" id="TIGR04370">
    <property type="entry name" value="glyco_rpt_poly"/>
    <property type="match status" value="1"/>
</dbReference>
<dbReference type="Proteomes" id="UP000094463">
    <property type="component" value="Chromosome"/>
</dbReference>
<keyword evidence="1" id="KW-1133">Transmembrane helix</keyword>